<feature type="coiled-coil region" evidence="1">
    <location>
        <begin position="115"/>
        <end position="142"/>
    </location>
</feature>
<dbReference type="Gene3D" id="3.10.350.10">
    <property type="entry name" value="LysM domain"/>
    <property type="match status" value="1"/>
</dbReference>
<evidence type="ECO:0000313" key="5">
    <source>
        <dbReference type="Proteomes" id="UP000231203"/>
    </source>
</evidence>
<comment type="caution">
    <text evidence="4">The sequence shown here is derived from an EMBL/GenBank/DDBJ whole genome shotgun (WGS) entry which is preliminary data.</text>
</comment>
<keyword evidence="2" id="KW-1133">Transmembrane helix</keyword>
<organism evidence="4 5">
    <name type="scientific">Desulfobacter postgatei</name>
    <dbReference type="NCBI Taxonomy" id="2293"/>
    <lineage>
        <taxon>Bacteria</taxon>
        <taxon>Pseudomonadati</taxon>
        <taxon>Thermodesulfobacteriota</taxon>
        <taxon>Desulfobacteria</taxon>
        <taxon>Desulfobacterales</taxon>
        <taxon>Desulfobacteraceae</taxon>
        <taxon>Desulfobacter</taxon>
    </lineage>
</organism>
<dbReference type="Proteomes" id="UP000231203">
    <property type="component" value="Unassembled WGS sequence"/>
</dbReference>
<dbReference type="SUPFAM" id="SSF54106">
    <property type="entry name" value="LysM domain"/>
    <property type="match status" value="1"/>
</dbReference>
<evidence type="ECO:0000259" key="3">
    <source>
        <dbReference type="PROSITE" id="PS51782"/>
    </source>
</evidence>
<keyword evidence="1" id="KW-0175">Coiled coil</keyword>
<protein>
    <submittedName>
        <fullName evidence="4">Peptidoglycan-binding protein</fullName>
    </submittedName>
</protein>
<sequence>MKKETPPQKNESGVPAIGQGPSLLKKNEFTMILITALVITVLIFFFFFKGSSTPKPSEQEIVSGKVADQASPNFEARISAIEISLAQIASSASQKEKQAAARAISSLDERITRIETAVNLKLDTLIERVDKLEDQLRKLAVVASTPAPKKVTEPAPKVKKPAIAPKKKVQVAQKKVQKSKVVTPKKTGQFHTVQQGETLWSISQKYKTSVAAIRKLNNLTPEDKIYPGGNLLVR</sequence>
<accession>A0A2G6MSH6</accession>
<keyword evidence="2" id="KW-0812">Transmembrane</keyword>
<keyword evidence="2" id="KW-0472">Membrane</keyword>
<dbReference type="EMBL" id="PDTI01000024">
    <property type="protein sequence ID" value="PIE62941.1"/>
    <property type="molecule type" value="Genomic_DNA"/>
</dbReference>
<reference evidence="4 5" key="1">
    <citation type="submission" date="2017-10" db="EMBL/GenBank/DDBJ databases">
        <title>Novel microbial diversity and functional potential in the marine mammal oral microbiome.</title>
        <authorList>
            <person name="Dudek N.K."/>
            <person name="Sun C.L."/>
            <person name="Burstein D."/>
            <person name="Kantor R.S."/>
            <person name="Aliaga Goltsman D.S."/>
            <person name="Bik E.M."/>
            <person name="Thomas B.C."/>
            <person name="Banfield J.F."/>
            <person name="Relman D.A."/>
        </authorList>
    </citation>
    <scope>NUCLEOTIDE SEQUENCE [LARGE SCALE GENOMIC DNA]</scope>
    <source>
        <strain evidence="4">DOLJORAL78_47_202</strain>
    </source>
</reference>
<evidence type="ECO:0000313" key="4">
    <source>
        <dbReference type="EMBL" id="PIE62941.1"/>
    </source>
</evidence>
<feature type="domain" description="LysM" evidence="3">
    <location>
        <begin position="189"/>
        <end position="233"/>
    </location>
</feature>
<evidence type="ECO:0000256" key="1">
    <source>
        <dbReference type="SAM" id="Coils"/>
    </source>
</evidence>
<dbReference type="PROSITE" id="PS51782">
    <property type="entry name" value="LYSM"/>
    <property type="match status" value="1"/>
</dbReference>
<feature type="transmembrane region" description="Helical" evidence="2">
    <location>
        <begin position="29"/>
        <end position="48"/>
    </location>
</feature>
<dbReference type="CDD" id="cd00118">
    <property type="entry name" value="LysM"/>
    <property type="match status" value="1"/>
</dbReference>
<dbReference type="AlphaFoldDB" id="A0A2G6MSH6"/>
<gene>
    <name evidence="4" type="ORF">CSA25_02510</name>
</gene>
<dbReference type="InterPro" id="IPR036779">
    <property type="entry name" value="LysM_dom_sf"/>
</dbReference>
<dbReference type="InterPro" id="IPR018392">
    <property type="entry name" value="LysM"/>
</dbReference>
<proteinExistence type="predicted"/>
<name>A0A2G6MSH6_9BACT</name>
<dbReference type="PANTHER" id="PTHR33734:SF22">
    <property type="entry name" value="MEMBRANE-BOUND LYTIC MUREIN TRANSGLYCOSYLASE D"/>
    <property type="match status" value="1"/>
</dbReference>
<dbReference type="Pfam" id="PF01476">
    <property type="entry name" value="LysM"/>
    <property type="match status" value="1"/>
</dbReference>
<dbReference type="PANTHER" id="PTHR33734">
    <property type="entry name" value="LYSM DOMAIN-CONTAINING GPI-ANCHORED PROTEIN 2"/>
    <property type="match status" value="1"/>
</dbReference>
<dbReference type="SMART" id="SM00257">
    <property type="entry name" value="LysM"/>
    <property type="match status" value="1"/>
</dbReference>
<evidence type="ECO:0000256" key="2">
    <source>
        <dbReference type="SAM" id="Phobius"/>
    </source>
</evidence>